<dbReference type="Pfam" id="PF15555">
    <property type="entry name" value="DUF4658"/>
    <property type="match status" value="1"/>
</dbReference>
<feature type="region of interest" description="Disordered" evidence="1">
    <location>
        <begin position="1"/>
        <end position="67"/>
    </location>
</feature>
<dbReference type="PANTHER" id="PTHR36868:SF1">
    <property type="entry name" value="NUTRITIONALLY-REGULATED ADIPOSE AND CARDIAC ENRICHED PROTEIN HOMOLOG"/>
    <property type="match status" value="1"/>
</dbReference>
<dbReference type="OrthoDB" id="9535799at2759"/>
<dbReference type="AlphaFoldDB" id="A0A6P6DN01"/>
<dbReference type="PANTHER" id="PTHR36868">
    <property type="entry name" value="NUTRITIONALLY-REGULATED ADIPOSE AND CARDIAC ENRICHED PROTEIN HOMOLOG"/>
    <property type="match status" value="1"/>
</dbReference>
<name>A0A6P6DN01_OCTDE</name>
<dbReference type="GO" id="GO:0005886">
    <property type="term" value="C:plasma membrane"/>
    <property type="evidence" value="ECO:0007669"/>
    <property type="project" value="TreeGrafter"/>
</dbReference>
<evidence type="ECO:0000313" key="3">
    <source>
        <dbReference type="RefSeq" id="XP_023561413.1"/>
    </source>
</evidence>
<sequence>MRTTARALRPDSGPEALHGTGKDEAAAGGWTRPQAEERDRKQPPSILRRSWPERQPPEAMPPRTSRRVRFREPLEVAIHYVTYREPTATVRGGPQHLAPQGRPLLLRLSLCVLLGVALGLYCSWAKAITTALEDLQTQLLVLVLRLWHTALSGWHCLLRF</sequence>
<dbReference type="RefSeq" id="XP_023561416.1">
    <property type="nucleotide sequence ID" value="XM_023705648.1"/>
</dbReference>
<gene>
    <name evidence="3 4 5" type="primary">CUNH14orf180</name>
</gene>
<proteinExistence type="predicted"/>
<keyword evidence="2" id="KW-1185">Reference proteome</keyword>
<dbReference type="RefSeq" id="XP_023561415.1">
    <property type="nucleotide sequence ID" value="XM_023705647.1"/>
</dbReference>
<accession>A0A6P6DN01</accession>
<dbReference type="Proteomes" id="UP000515203">
    <property type="component" value="Unplaced"/>
</dbReference>
<evidence type="ECO:0000313" key="5">
    <source>
        <dbReference type="RefSeq" id="XP_023561416.1"/>
    </source>
</evidence>
<reference evidence="3 4" key="1">
    <citation type="submission" date="2025-04" db="UniProtKB">
        <authorList>
            <consortium name="RefSeq"/>
        </authorList>
    </citation>
    <scope>IDENTIFICATION</scope>
</reference>
<evidence type="ECO:0000313" key="2">
    <source>
        <dbReference type="Proteomes" id="UP000515203"/>
    </source>
</evidence>
<evidence type="ECO:0000313" key="4">
    <source>
        <dbReference type="RefSeq" id="XP_023561415.1"/>
    </source>
</evidence>
<dbReference type="RefSeq" id="XP_023561413.1">
    <property type="nucleotide sequence ID" value="XM_023705645.1"/>
</dbReference>
<evidence type="ECO:0000256" key="1">
    <source>
        <dbReference type="SAM" id="MobiDB-lite"/>
    </source>
</evidence>
<organism evidence="2 4">
    <name type="scientific">Octodon degus</name>
    <name type="common">Degu</name>
    <name type="synonym">Sciurus degus</name>
    <dbReference type="NCBI Taxonomy" id="10160"/>
    <lineage>
        <taxon>Eukaryota</taxon>
        <taxon>Metazoa</taxon>
        <taxon>Chordata</taxon>
        <taxon>Craniata</taxon>
        <taxon>Vertebrata</taxon>
        <taxon>Euteleostomi</taxon>
        <taxon>Mammalia</taxon>
        <taxon>Eutheria</taxon>
        <taxon>Euarchontoglires</taxon>
        <taxon>Glires</taxon>
        <taxon>Rodentia</taxon>
        <taxon>Hystricomorpha</taxon>
        <taxon>Octodontidae</taxon>
        <taxon>Octodon</taxon>
    </lineage>
</organism>
<dbReference type="InterPro" id="IPR028114">
    <property type="entry name" value="DUF4658"/>
</dbReference>
<dbReference type="GeneID" id="101582676"/>
<protein>
    <submittedName>
        <fullName evidence="3 4">Nutritionally-regulated adipose and cardiac enriched protein homolog</fullName>
    </submittedName>
</protein>
<dbReference type="CTD" id="110258342"/>